<keyword evidence="2" id="KW-1185">Reference proteome</keyword>
<protein>
    <submittedName>
        <fullName evidence="3">Uncharacterized protein LOC106471910</fullName>
    </submittedName>
</protein>
<feature type="transmembrane region" description="Helical" evidence="1">
    <location>
        <begin position="7"/>
        <end position="26"/>
    </location>
</feature>
<accession>A0ABM1BSU1</accession>
<keyword evidence="1" id="KW-0812">Transmembrane</keyword>
<sequence length="197" mass="22221">MGVSYAILPIWAVLLSFINIVLQLVALPSSYWANFEARGDLGNEKEEGHYGFWTLCSVRAPHFTIDCDPLDTFFKLPPHSGVAGVLAIIHVLIQTLFFIFAVLRVIQVANNAPNICLRPKIICLVKVTLSLILVFLVILVVILVSVRESQFRDYIVWKGDGFWLESMNKCKGGAYVEYYPFRIDKLSRDIPLTNSSN</sequence>
<dbReference type="Proteomes" id="UP000694941">
    <property type="component" value="Unplaced"/>
</dbReference>
<keyword evidence="1" id="KW-0472">Membrane</keyword>
<organism evidence="2 3">
    <name type="scientific">Limulus polyphemus</name>
    <name type="common">Atlantic horseshoe crab</name>
    <dbReference type="NCBI Taxonomy" id="6850"/>
    <lineage>
        <taxon>Eukaryota</taxon>
        <taxon>Metazoa</taxon>
        <taxon>Ecdysozoa</taxon>
        <taxon>Arthropoda</taxon>
        <taxon>Chelicerata</taxon>
        <taxon>Merostomata</taxon>
        <taxon>Xiphosura</taxon>
        <taxon>Limulidae</taxon>
        <taxon>Limulus</taxon>
    </lineage>
</organism>
<name>A0ABM1BSU1_LIMPO</name>
<feature type="transmembrane region" description="Helical" evidence="1">
    <location>
        <begin position="124"/>
        <end position="146"/>
    </location>
</feature>
<evidence type="ECO:0000313" key="2">
    <source>
        <dbReference type="Proteomes" id="UP000694941"/>
    </source>
</evidence>
<reference evidence="3" key="1">
    <citation type="submission" date="2025-08" db="UniProtKB">
        <authorList>
            <consortium name="RefSeq"/>
        </authorList>
    </citation>
    <scope>IDENTIFICATION</scope>
    <source>
        <tissue evidence="3">Muscle</tissue>
    </source>
</reference>
<proteinExistence type="predicted"/>
<dbReference type="Gene3D" id="1.20.140.150">
    <property type="match status" value="1"/>
</dbReference>
<feature type="transmembrane region" description="Helical" evidence="1">
    <location>
        <begin position="82"/>
        <end position="103"/>
    </location>
</feature>
<gene>
    <name evidence="3" type="primary">LOC106471910</name>
</gene>
<dbReference type="RefSeq" id="XP_013787988.1">
    <property type="nucleotide sequence ID" value="XM_013932534.2"/>
</dbReference>
<evidence type="ECO:0000313" key="3">
    <source>
        <dbReference type="RefSeq" id="XP_013787988.1"/>
    </source>
</evidence>
<dbReference type="GeneID" id="106471910"/>
<keyword evidence="1" id="KW-1133">Transmembrane helix</keyword>
<evidence type="ECO:0000256" key="1">
    <source>
        <dbReference type="SAM" id="Phobius"/>
    </source>
</evidence>